<dbReference type="AlphaFoldDB" id="A0A4P9Y6G8"/>
<organism evidence="10 11">
    <name type="scientific">Piptocephalis cylindrospora</name>
    <dbReference type="NCBI Taxonomy" id="1907219"/>
    <lineage>
        <taxon>Eukaryota</taxon>
        <taxon>Fungi</taxon>
        <taxon>Fungi incertae sedis</taxon>
        <taxon>Zoopagomycota</taxon>
        <taxon>Zoopagomycotina</taxon>
        <taxon>Zoopagomycetes</taxon>
        <taxon>Zoopagales</taxon>
        <taxon>Piptocephalidaceae</taxon>
        <taxon>Piptocephalis</taxon>
    </lineage>
</organism>
<keyword evidence="4" id="KW-0805">Transcription regulation</keyword>
<feature type="compositionally biased region" description="Basic and acidic residues" evidence="8">
    <location>
        <begin position="239"/>
        <end position="249"/>
    </location>
</feature>
<evidence type="ECO:0000256" key="5">
    <source>
        <dbReference type="ARBA" id="ARBA00023163"/>
    </source>
</evidence>
<dbReference type="OrthoDB" id="330772at2759"/>
<comment type="similarity">
    <text evidence="2">Belongs to the pinin family.</text>
</comment>
<feature type="compositionally biased region" description="Low complexity" evidence="8">
    <location>
        <begin position="61"/>
        <end position="70"/>
    </location>
</feature>
<gene>
    <name evidence="10" type="ORF">BJ684DRAFT_15078</name>
</gene>
<dbReference type="PANTHER" id="PTHR12707:SF0">
    <property type="entry name" value="PININ"/>
    <property type="match status" value="1"/>
</dbReference>
<feature type="compositionally biased region" description="Basic and acidic residues" evidence="8">
    <location>
        <begin position="120"/>
        <end position="153"/>
    </location>
</feature>
<dbReference type="GO" id="GO:0008380">
    <property type="term" value="P:RNA splicing"/>
    <property type="evidence" value="ECO:0007669"/>
    <property type="project" value="UniProtKB-KW"/>
</dbReference>
<accession>A0A4P9Y6G8</accession>
<keyword evidence="6" id="KW-0508">mRNA splicing</keyword>
<feature type="region of interest" description="Disordered" evidence="8">
    <location>
        <begin position="205"/>
        <end position="256"/>
    </location>
</feature>
<evidence type="ECO:0000256" key="6">
    <source>
        <dbReference type="ARBA" id="ARBA00023187"/>
    </source>
</evidence>
<evidence type="ECO:0000256" key="4">
    <source>
        <dbReference type="ARBA" id="ARBA00023015"/>
    </source>
</evidence>
<name>A0A4P9Y6G8_9FUNG</name>
<dbReference type="Pfam" id="PF04696">
    <property type="entry name" value="Pinin_SDK_memA"/>
    <property type="match status" value="1"/>
</dbReference>
<feature type="compositionally biased region" description="Basic and acidic residues" evidence="8">
    <location>
        <begin position="80"/>
        <end position="92"/>
    </location>
</feature>
<evidence type="ECO:0000256" key="1">
    <source>
        <dbReference type="ARBA" id="ARBA00004123"/>
    </source>
</evidence>
<dbReference type="InterPro" id="IPR039853">
    <property type="entry name" value="Pinin"/>
</dbReference>
<feature type="region of interest" description="Disordered" evidence="8">
    <location>
        <begin position="1"/>
        <end position="153"/>
    </location>
</feature>
<evidence type="ECO:0000256" key="7">
    <source>
        <dbReference type="ARBA" id="ARBA00023242"/>
    </source>
</evidence>
<dbReference type="GO" id="GO:0006397">
    <property type="term" value="P:mRNA processing"/>
    <property type="evidence" value="ECO:0007669"/>
    <property type="project" value="UniProtKB-KW"/>
</dbReference>
<dbReference type="InterPro" id="IPR006786">
    <property type="entry name" value="Pinin_SDK_MemA"/>
</dbReference>
<protein>
    <submittedName>
        <fullName evidence="10">Pinin/SDK/memA/ protein conserved region-domain-containing protein</fullName>
    </submittedName>
</protein>
<feature type="domain" description="Pinin/SDK/MemA protein" evidence="9">
    <location>
        <begin position="86"/>
        <end position="213"/>
    </location>
</feature>
<feature type="compositionally biased region" description="Basic and acidic residues" evidence="8">
    <location>
        <begin position="45"/>
        <end position="58"/>
    </location>
</feature>
<sequence>MSEPAVPPLSDIPQEDHDSASLSGLHDEDTVVRGDAEPTGSSMDSSDHSRGSSKEREGNLSSSSPSSSSPMHTRSSGPRLDLKDPEVREQGRRMFGLALGTLQAFQSTSKTPRSGTSAEGVERRRKLEEKIQERLMRERSMVADKEKRQERERQEELELKRMILEREHHQMMHRHQAHLAHFLRTSNSPDAPSLYYLPTILTPEQESRIRDQEAQSVTPQDDEDMPMKDEIIGIDEDMSTMKDEREKVQVDMALDT</sequence>
<proteinExistence type="inferred from homology"/>
<reference evidence="11" key="1">
    <citation type="journal article" date="2018" name="Nat. Microbiol.">
        <title>Leveraging single-cell genomics to expand the fungal tree of life.</title>
        <authorList>
            <person name="Ahrendt S.R."/>
            <person name="Quandt C.A."/>
            <person name="Ciobanu D."/>
            <person name="Clum A."/>
            <person name="Salamov A."/>
            <person name="Andreopoulos B."/>
            <person name="Cheng J.F."/>
            <person name="Woyke T."/>
            <person name="Pelin A."/>
            <person name="Henrissat B."/>
            <person name="Reynolds N.K."/>
            <person name="Benny G.L."/>
            <person name="Smith M.E."/>
            <person name="James T.Y."/>
            <person name="Grigoriev I.V."/>
        </authorList>
    </citation>
    <scope>NUCLEOTIDE SEQUENCE [LARGE SCALE GENOMIC DNA]</scope>
</reference>
<dbReference type="GO" id="GO:0071013">
    <property type="term" value="C:catalytic step 2 spliceosome"/>
    <property type="evidence" value="ECO:0007669"/>
    <property type="project" value="TreeGrafter"/>
</dbReference>
<keyword evidence="11" id="KW-1185">Reference proteome</keyword>
<keyword evidence="7" id="KW-0539">Nucleus</keyword>
<evidence type="ECO:0000256" key="8">
    <source>
        <dbReference type="SAM" id="MobiDB-lite"/>
    </source>
</evidence>
<evidence type="ECO:0000313" key="10">
    <source>
        <dbReference type="EMBL" id="RKP14605.1"/>
    </source>
</evidence>
<feature type="compositionally biased region" description="Basic and acidic residues" evidence="8">
    <location>
        <begin position="14"/>
        <end position="36"/>
    </location>
</feature>
<keyword evidence="3" id="KW-0507">mRNA processing</keyword>
<comment type="subcellular location">
    <subcellularLocation>
        <location evidence="1">Nucleus</location>
    </subcellularLocation>
</comment>
<dbReference type="Proteomes" id="UP000267251">
    <property type="component" value="Unassembled WGS sequence"/>
</dbReference>
<dbReference type="EMBL" id="KZ987813">
    <property type="protein sequence ID" value="RKP14605.1"/>
    <property type="molecule type" value="Genomic_DNA"/>
</dbReference>
<evidence type="ECO:0000259" key="9">
    <source>
        <dbReference type="Pfam" id="PF04696"/>
    </source>
</evidence>
<feature type="compositionally biased region" description="Polar residues" evidence="8">
    <location>
        <begin position="103"/>
        <end position="117"/>
    </location>
</feature>
<evidence type="ECO:0000256" key="3">
    <source>
        <dbReference type="ARBA" id="ARBA00022664"/>
    </source>
</evidence>
<evidence type="ECO:0000256" key="2">
    <source>
        <dbReference type="ARBA" id="ARBA00010386"/>
    </source>
</evidence>
<evidence type="ECO:0000313" key="11">
    <source>
        <dbReference type="Proteomes" id="UP000267251"/>
    </source>
</evidence>
<keyword evidence="5" id="KW-0804">Transcription</keyword>
<dbReference type="PANTHER" id="PTHR12707">
    <property type="entry name" value="PINN"/>
    <property type="match status" value="1"/>
</dbReference>